<sequence>MKQSNSHQQCAIKRKQVDLEPTSSPADGKSQQKPVDAPRLATQTTPPTPDHPLRLLPSHTGSQSPSHLASHLKCGRPAGAEEKQTDPEQPGRICRVFLAQHRNTGIPEEYGTLVPGSGLSLVGTLRAPQTRFQVIFSRNRVTFSPLTQWAAAADDALLSFSALYSW</sequence>
<reference evidence="2" key="1">
    <citation type="submission" date="2023-04" db="EMBL/GenBank/DDBJ databases">
        <title>Chromosome-level genome of Chaenocephalus aceratus.</title>
        <authorList>
            <person name="Park H."/>
        </authorList>
    </citation>
    <scope>NUCLEOTIDE SEQUENCE</scope>
    <source>
        <strain evidence="2">DE</strain>
        <tissue evidence="2">Muscle</tissue>
    </source>
</reference>
<protein>
    <submittedName>
        <fullName evidence="2">Uncharacterized protein</fullName>
    </submittedName>
</protein>
<gene>
    <name evidence="2" type="ORF">KUDE01_017640</name>
</gene>
<accession>A0AAD9F9Q7</accession>
<evidence type="ECO:0000313" key="3">
    <source>
        <dbReference type="Proteomes" id="UP001228049"/>
    </source>
</evidence>
<feature type="compositionally biased region" description="Polar residues" evidence="1">
    <location>
        <begin position="21"/>
        <end position="33"/>
    </location>
</feature>
<proteinExistence type="predicted"/>
<dbReference type="Proteomes" id="UP001228049">
    <property type="component" value="Unassembled WGS sequence"/>
</dbReference>
<keyword evidence="3" id="KW-1185">Reference proteome</keyword>
<comment type="caution">
    <text evidence="2">The sequence shown here is derived from an EMBL/GenBank/DDBJ whole genome shotgun (WGS) entry which is preliminary data.</text>
</comment>
<evidence type="ECO:0000256" key="1">
    <source>
        <dbReference type="SAM" id="MobiDB-lite"/>
    </source>
</evidence>
<organism evidence="2 3">
    <name type="scientific">Dissostichus eleginoides</name>
    <name type="common">Patagonian toothfish</name>
    <name type="synonym">Dissostichus amissus</name>
    <dbReference type="NCBI Taxonomy" id="100907"/>
    <lineage>
        <taxon>Eukaryota</taxon>
        <taxon>Metazoa</taxon>
        <taxon>Chordata</taxon>
        <taxon>Craniata</taxon>
        <taxon>Vertebrata</taxon>
        <taxon>Euteleostomi</taxon>
        <taxon>Actinopterygii</taxon>
        <taxon>Neopterygii</taxon>
        <taxon>Teleostei</taxon>
        <taxon>Neoteleostei</taxon>
        <taxon>Acanthomorphata</taxon>
        <taxon>Eupercaria</taxon>
        <taxon>Perciformes</taxon>
        <taxon>Notothenioidei</taxon>
        <taxon>Nototheniidae</taxon>
        <taxon>Dissostichus</taxon>
    </lineage>
</organism>
<feature type="region of interest" description="Disordered" evidence="1">
    <location>
        <begin position="1"/>
        <end position="90"/>
    </location>
</feature>
<evidence type="ECO:0000313" key="2">
    <source>
        <dbReference type="EMBL" id="KAK1898113.1"/>
    </source>
</evidence>
<dbReference type="EMBL" id="JASDAP010000008">
    <property type="protein sequence ID" value="KAK1898113.1"/>
    <property type="molecule type" value="Genomic_DNA"/>
</dbReference>
<dbReference type="AlphaFoldDB" id="A0AAD9F9Q7"/>
<name>A0AAD9F9Q7_DISEL</name>